<dbReference type="GO" id="GO:0061630">
    <property type="term" value="F:ubiquitin protein ligase activity"/>
    <property type="evidence" value="ECO:0007669"/>
    <property type="project" value="UniProtKB-EC"/>
</dbReference>
<evidence type="ECO:0000256" key="2">
    <source>
        <dbReference type="ARBA" id="ARBA00004167"/>
    </source>
</evidence>
<feature type="transmembrane region" description="Helical" evidence="16">
    <location>
        <begin position="44"/>
        <end position="70"/>
    </location>
</feature>
<keyword evidence="7" id="KW-0479">Metal-binding</keyword>
<dbReference type="SMART" id="SM00184">
    <property type="entry name" value="RING"/>
    <property type="match status" value="1"/>
</dbReference>
<evidence type="ECO:0000256" key="3">
    <source>
        <dbReference type="ARBA" id="ARBA00004906"/>
    </source>
</evidence>
<keyword evidence="19" id="KW-1185">Reference proteome</keyword>
<comment type="caution">
    <text evidence="18">The sequence shown here is derived from an EMBL/GenBank/DDBJ whole genome shotgun (WGS) entry which is preliminary data.</text>
</comment>
<feature type="region of interest" description="Disordered" evidence="15">
    <location>
        <begin position="277"/>
        <end position="338"/>
    </location>
</feature>
<dbReference type="GO" id="GO:0016020">
    <property type="term" value="C:membrane"/>
    <property type="evidence" value="ECO:0007669"/>
    <property type="project" value="UniProtKB-SubCell"/>
</dbReference>
<reference evidence="18" key="1">
    <citation type="submission" date="2020-01" db="EMBL/GenBank/DDBJ databases">
        <title>Genome sequence of Kobresia littledalei, the first chromosome-level genome in the family Cyperaceae.</title>
        <authorList>
            <person name="Qu G."/>
        </authorList>
    </citation>
    <scope>NUCLEOTIDE SEQUENCE</scope>
    <source>
        <strain evidence="18">C.B.Clarke</strain>
        <tissue evidence="18">Leaf</tissue>
    </source>
</reference>
<keyword evidence="9" id="KW-0833">Ubl conjugation pathway</keyword>
<keyword evidence="6 16" id="KW-0812">Transmembrane</keyword>
<evidence type="ECO:0000256" key="1">
    <source>
        <dbReference type="ARBA" id="ARBA00000900"/>
    </source>
</evidence>
<dbReference type="EMBL" id="SWLB01000028">
    <property type="protein sequence ID" value="KAF3320796.1"/>
    <property type="molecule type" value="Genomic_DNA"/>
</dbReference>
<dbReference type="PANTHER" id="PTHR14155:SF610">
    <property type="entry name" value="OS01G0755700 PROTEIN"/>
    <property type="match status" value="1"/>
</dbReference>
<dbReference type="PANTHER" id="PTHR14155">
    <property type="entry name" value="RING FINGER DOMAIN-CONTAINING"/>
    <property type="match status" value="1"/>
</dbReference>
<keyword evidence="10" id="KW-0862">Zinc</keyword>
<keyword evidence="12 16" id="KW-0472">Membrane</keyword>
<comment type="pathway">
    <text evidence="3">Protein modification; protein ubiquitination.</text>
</comment>
<feature type="domain" description="RING-type" evidence="17">
    <location>
        <begin position="137"/>
        <end position="179"/>
    </location>
</feature>
<evidence type="ECO:0000313" key="19">
    <source>
        <dbReference type="Proteomes" id="UP000623129"/>
    </source>
</evidence>
<dbReference type="FunFam" id="3.30.40.10:FF:000187">
    <property type="entry name" value="E3 ubiquitin-protein ligase ATL6"/>
    <property type="match status" value="1"/>
</dbReference>
<dbReference type="InterPro" id="IPR011016">
    <property type="entry name" value="Znf_RING-CH"/>
</dbReference>
<dbReference type="OrthoDB" id="8062037at2759"/>
<dbReference type="Pfam" id="PF13639">
    <property type="entry name" value="zf-RING_2"/>
    <property type="match status" value="1"/>
</dbReference>
<evidence type="ECO:0000256" key="6">
    <source>
        <dbReference type="ARBA" id="ARBA00022692"/>
    </source>
</evidence>
<evidence type="ECO:0000313" key="18">
    <source>
        <dbReference type="EMBL" id="KAF3320796.1"/>
    </source>
</evidence>
<dbReference type="SUPFAM" id="SSF57850">
    <property type="entry name" value="RING/U-box"/>
    <property type="match status" value="1"/>
</dbReference>
<dbReference type="Gene3D" id="3.30.40.10">
    <property type="entry name" value="Zinc/RING finger domain, C3HC4 (zinc finger)"/>
    <property type="match status" value="1"/>
</dbReference>
<dbReference type="InterPro" id="IPR053238">
    <property type="entry name" value="RING-H2_zinc_finger"/>
</dbReference>
<evidence type="ECO:0000256" key="10">
    <source>
        <dbReference type="ARBA" id="ARBA00022833"/>
    </source>
</evidence>
<accession>A0A833QIK5</accession>
<feature type="compositionally biased region" description="Polar residues" evidence="15">
    <location>
        <begin position="277"/>
        <end position="291"/>
    </location>
</feature>
<evidence type="ECO:0000259" key="17">
    <source>
        <dbReference type="PROSITE" id="PS50089"/>
    </source>
</evidence>
<dbReference type="Proteomes" id="UP000623129">
    <property type="component" value="Unassembled WGS sequence"/>
</dbReference>
<evidence type="ECO:0000256" key="11">
    <source>
        <dbReference type="ARBA" id="ARBA00022989"/>
    </source>
</evidence>
<dbReference type="SMART" id="SM00744">
    <property type="entry name" value="RINGv"/>
    <property type="match status" value="1"/>
</dbReference>
<keyword evidence="5" id="KW-0808">Transferase</keyword>
<evidence type="ECO:0000256" key="9">
    <source>
        <dbReference type="ARBA" id="ARBA00022786"/>
    </source>
</evidence>
<comment type="similarity">
    <text evidence="13">Belongs to the RING-type zinc finger family. ATL subfamily.</text>
</comment>
<name>A0A833QIK5_9POAL</name>
<dbReference type="InterPro" id="IPR013083">
    <property type="entry name" value="Znf_RING/FYVE/PHD"/>
</dbReference>
<sequence>MALPVHRGPLRIIPAILLSLHQTSTITAAPHSPHPNIHIGGIGGFKLITFILVGVVIVALFFLGFITAYLRRCLRNRNRNTSSQAAVLAAVTAAAIATPPNRRRRGLDRTTIDSFPSIPFSRVQCIKPTKLRYGPECAICLGGFSDEEMLRLLPGCRHVFHAECIDRWLSSHITCPVCRADLSDPIVAAAGESLMADLADERCSDAVEIVVEMFQVDPDPDLDPDPQLHPVTVQPYNARQDLDLAKRYQRAASLVSFHGRISAPLESLVRNLSSQRQIQADSDLGQRSSMPILQGTPRHSDPGQRPGKLSLHGLHRHDSSGSQAGGTSRRSGWEVGPAGSHKERNYAHYVSFAGFVIHGDVAANDWLPEIFQVSTSVQSTPSN</sequence>
<evidence type="ECO:0000256" key="4">
    <source>
        <dbReference type="ARBA" id="ARBA00012483"/>
    </source>
</evidence>
<comment type="subcellular location">
    <subcellularLocation>
        <location evidence="2">Membrane</location>
        <topology evidence="2">Single-pass membrane protein</topology>
    </subcellularLocation>
</comment>
<dbReference type="CDD" id="cd16461">
    <property type="entry name" value="RING-H2_EL5-like"/>
    <property type="match status" value="1"/>
</dbReference>
<evidence type="ECO:0000256" key="7">
    <source>
        <dbReference type="ARBA" id="ARBA00022723"/>
    </source>
</evidence>
<organism evidence="18 19">
    <name type="scientific">Carex littledalei</name>
    <dbReference type="NCBI Taxonomy" id="544730"/>
    <lineage>
        <taxon>Eukaryota</taxon>
        <taxon>Viridiplantae</taxon>
        <taxon>Streptophyta</taxon>
        <taxon>Embryophyta</taxon>
        <taxon>Tracheophyta</taxon>
        <taxon>Spermatophyta</taxon>
        <taxon>Magnoliopsida</taxon>
        <taxon>Liliopsida</taxon>
        <taxon>Poales</taxon>
        <taxon>Cyperaceae</taxon>
        <taxon>Cyperoideae</taxon>
        <taxon>Cariceae</taxon>
        <taxon>Carex</taxon>
        <taxon>Carex subgen. Euthyceras</taxon>
    </lineage>
</organism>
<evidence type="ECO:0000256" key="14">
    <source>
        <dbReference type="PROSITE-ProRule" id="PRU00175"/>
    </source>
</evidence>
<dbReference type="InterPro" id="IPR001841">
    <property type="entry name" value="Znf_RING"/>
</dbReference>
<protein>
    <recommendedName>
        <fullName evidence="4">RING-type E3 ubiquitin transferase</fullName>
        <ecNumber evidence="4">2.3.2.27</ecNumber>
    </recommendedName>
</protein>
<dbReference type="PROSITE" id="PS50089">
    <property type="entry name" value="ZF_RING_2"/>
    <property type="match status" value="1"/>
</dbReference>
<dbReference type="EC" id="2.3.2.27" evidence="4"/>
<dbReference type="AlphaFoldDB" id="A0A833QIK5"/>
<evidence type="ECO:0000256" key="15">
    <source>
        <dbReference type="SAM" id="MobiDB-lite"/>
    </source>
</evidence>
<dbReference type="GO" id="GO:0008270">
    <property type="term" value="F:zinc ion binding"/>
    <property type="evidence" value="ECO:0007669"/>
    <property type="project" value="UniProtKB-KW"/>
</dbReference>
<proteinExistence type="inferred from homology"/>
<evidence type="ECO:0000256" key="13">
    <source>
        <dbReference type="ARBA" id="ARBA00024209"/>
    </source>
</evidence>
<keyword evidence="8 14" id="KW-0863">Zinc-finger</keyword>
<evidence type="ECO:0000256" key="16">
    <source>
        <dbReference type="SAM" id="Phobius"/>
    </source>
</evidence>
<feature type="compositionally biased region" description="Polar residues" evidence="15">
    <location>
        <begin position="320"/>
        <end position="330"/>
    </location>
</feature>
<keyword evidence="11 16" id="KW-1133">Transmembrane helix</keyword>
<comment type="catalytic activity">
    <reaction evidence="1">
        <text>S-ubiquitinyl-[E2 ubiquitin-conjugating enzyme]-L-cysteine + [acceptor protein]-L-lysine = [E2 ubiquitin-conjugating enzyme]-L-cysteine + N(6)-ubiquitinyl-[acceptor protein]-L-lysine.</text>
        <dbReference type="EC" id="2.3.2.27"/>
    </reaction>
</comment>
<evidence type="ECO:0000256" key="12">
    <source>
        <dbReference type="ARBA" id="ARBA00023136"/>
    </source>
</evidence>
<gene>
    <name evidence="18" type="ORF">FCM35_KLT14930</name>
</gene>
<evidence type="ECO:0000256" key="5">
    <source>
        <dbReference type="ARBA" id="ARBA00022679"/>
    </source>
</evidence>
<evidence type="ECO:0000256" key="8">
    <source>
        <dbReference type="ARBA" id="ARBA00022771"/>
    </source>
</evidence>